<organism evidence="2 3">
    <name type="scientific">Rhizopus delemar</name>
    <dbReference type="NCBI Taxonomy" id="936053"/>
    <lineage>
        <taxon>Eukaryota</taxon>
        <taxon>Fungi</taxon>
        <taxon>Fungi incertae sedis</taxon>
        <taxon>Mucoromycota</taxon>
        <taxon>Mucoromycotina</taxon>
        <taxon>Mucoromycetes</taxon>
        <taxon>Mucorales</taxon>
        <taxon>Mucorineae</taxon>
        <taxon>Rhizopodaceae</taxon>
        <taxon>Rhizopus</taxon>
    </lineage>
</organism>
<proteinExistence type="predicted"/>
<dbReference type="GO" id="GO:0005634">
    <property type="term" value="C:nucleus"/>
    <property type="evidence" value="ECO:0007669"/>
    <property type="project" value="InterPro"/>
</dbReference>
<dbReference type="Pfam" id="PF05859">
    <property type="entry name" value="Mis12"/>
    <property type="match status" value="1"/>
</dbReference>
<keyword evidence="1" id="KW-0175">Coiled coil</keyword>
<dbReference type="Proteomes" id="UP000740926">
    <property type="component" value="Unassembled WGS sequence"/>
</dbReference>
<dbReference type="AlphaFoldDB" id="A0A9P6Z5L3"/>
<dbReference type="EMBL" id="JAANIU010000722">
    <property type="protein sequence ID" value="KAG1570511.1"/>
    <property type="molecule type" value="Genomic_DNA"/>
</dbReference>
<protein>
    <submittedName>
        <fullName evidence="2">Uncharacterized protein</fullName>
    </submittedName>
</protein>
<dbReference type="GO" id="GO:0000775">
    <property type="term" value="C:chromosome, centromeric region"/>
    <property type="evidence" value="ECO:0007669"/>
    <property type="project" value="InterPro"/>
</dbReference>
<keyword evidence="3" id="KW-1185">Reference proteome</keyword>
<accession>A0A9P6Z5L3</accession>
<comment type="caution">
    <text evidence="2">The sequence shown here is derived from an EMBL/GenBank/DDBJ whole genome shotgun (WGS) entry which is preliminary data.</text>
</comment>
<evidence type="ECO:0000256" key="1">
    <source>
        <dbReference type="SAM" id="Coils"/>
    </source>
</evidence>
<evidence type="ECO:0000313" key="2">
    <source>
        <dbReference type="EMBL" id="KAG1570511.1"/>
    </source>
</evidence>
<reference evidence="2 3" key="1">
    <citation type="journal article" date="2020" name="Microb. Genom.">
        <title>Genetic diversity of clinical and environmental Mucorales isolates obtained from an investigation of mucormycosis cases among solid organ transplant recipients.</title>
        <authorList>
            <person name="Nguyen M.H."/>
            <person name="Kaul D."/>
            <person name="Muto C."/>
            <person name="Cheng S.J."/>
            <person name="Richter R.A."/>
            <person name="Bruno V.M."/>
            <person name="Liu G."/>
            <person name="Beyhan S."/>
            <person name="Sundermann A.J."/>
            <person name="Mounaud S."/>
            <person name="Pasculle A.W."/>
            <person name="Nierman W.C."/>
            <person name="Driscoll E."/>
            <person name="Cumbie R."/>
            <person name="Clancy C.J."/>
            <person name="Dupont C.L."/>
        </authorList>
    </citation>
    <scope>NUCLEOTIDE SEQUENCE [LARGE SCALE GENOMIC DNA]</scope>
    <source>
        <strain evidence="2 3">GL24</strain>
    </source>
</reference>
<evidence type="ECO:0000313" key="3">
    <source>
        <dbReference type="Proteomes" id="UP000740926"/>
    </source>
</evidence>
<dbReference type="InterPro" id="IPR008685">
    <property type="entry name" value="Centromere_Mis12"/>
</dbReference>
<name>A0A9P6Z5L3_9FUNG</name>
<gene>
    <name evidence="2" type="ORF">G6F50_005428</name>
</gene>
<dbReference type="GO" id="GO:0000278">
    <property type="term" value="P:mitotic cell cycle"/>
    <property type="evidence" value="ECO:0007669"/>
    <property type="project" value="InterPro"/>
</dbReference>
<feature type="coiled-coil region" evidence="1">
    <location>
        <begin position="85"/>
        <end position="135"/>
    </location>
</feature>
<sequence length="160" mass="19180">MSTGTSFITKFQQYLYDEVWKLPDHLDIRLYNDANGMNISEETENYLNEHVEILKKKTQAQRLLNMRLKRELQSIEYQRRSYDDYRQLTSILKEAAEKRNILNLEETMTHIRYQLDELKGLLDKVLVTMDELKRKEEPDPKILRLRENIRGILNSLPANH</sequence>